<dbReference type="OrthoDB" id="1470350at2759"/>
<dbReference type="GO" id="GO:0016705">
    <property type="term" value="F:oxidoreductase activity, acting on paired donors, with incorporation or reduction of molecular oxygen"/>
    <property type="evidence" value="ECO:0007669"/>
    <property type="project" value="InterPro"/>
</dbReference>
<evidence type="ECO:0000256" key="2">
    <source>
        <dbReference type="ARBA" id="ARBA00004174"/>
    </source>
</evidence>
<dbReference type="SUPFAM" id="SSF48264">
    <property type="entry name" value="Cytochrome P450"/>
    <property type="match status" value="1"/>
</dbReference>
<evidence type="ECO:0000313" key="15">
    <source>
        <dbReference type="EMBL" id="CDW32142.1"/>
    </source>
</evidence>
<evidence type="ECO:0000256" key="13">
    <source>
        <dbReference type="PIRSR" id="PIRSR602401-1"/>
    </source>
</evidence>
<evidence type="ECO:0000256" key="11">
    <source>
        <dbReference type="ARBA" id="ARBA00023033"/>
    </source>
</evidence>
<evidence type="ECO:0000256" key="14">
    <source>
        <dbReference type="RuleBase" id="RU000461"/>
    </source>
</evidence>
<evidence type="ECO:0000256" key="1">
    <source>
        <dbReference type="ARBA" id="ARBA00001971"/>
    </source>
</evidence>
<dbReference type="AlphaFoldDB" id="A0A0K2U2G7"/>
<evidence type="ECO:0000256" key="12">
    <source>
        <dbReference type="ARBA" id="ARBA00023136"/>
    </source>
</evidence>
<dbReference type="Gene3D" id="1.10.630.10">
    <property type="entry name" value="Cytochrome P450"/>
    <property type="match status" value="1"/>
</dbReference>
<dbReference type="GO" id="GO:0020037">
    <property type="term" value="F:heme binding"/>
    <property type="evidence" value="ECO:0007669"/>
    <property type="project" value="InterPro"/>
</dbReference>
<dbReference type="InterPro" id="IPR017972">
    <property type="entry name" value="Cyt_P450_CS"/>
</dbReference>
<dbReference type="PANTHER" id="PTHR24292">
    <property type="entry name" value="CYTOCHROME P450"/>
    <property type="match status" value="1"/>
</dbReference>
<evidence type="ECO:0000256" key="9">
    <source>
        <dbReference type="ARBA" id="ARBA00023002"/>
    </source>
</evidence>
<dbReference type="PANTHER" id="PTHR24292:SF54">
    <property type="entry name" value="CYP9F3-RELATED"/>
    <property type="match status" value="1"/>
</dbReference>
<accession>A0A0K2U2G7</accession>
<evidence type="ECO:0000256" key="4">
    <source>
        <dbReference type="ARBA" id="ARBA00010617"/>
    </source>
</evidence>
<dbReference type="FunFam" id="1.10.630.10:FF:000182">
    <property type="entry name" value="Cytochrome P450 3A4"/>
    <property type="match status" value="1"/>
</dbReference>
<keyword evidence="11 14" id="KW-0503">Monooxygenase</keyword>
<dbReference type="PRINTS" id="PR00463">
    <property type="entry name" value="EP450I"/>
</dbReference>
<proteinExistence type="inferred from homology"/>
<dbReference type="InterPro" id="IPR050476">
    <property type="entry name" value="Insect_CytP450_Detox"/>
</dbReference>
<sequence length="482" mass="55933">MMLLIISLVVIFSLIYFYLNRYHGYLENLPFPQEKPFLCFGSPPFFWHNYVHHFYYTEAFKRFKSQTFTRYTGSIPTISTIDPKIIKQVTIKQFNNFHMTFTENVKDKNKSLDISHGPLWKLLRKELTPVFTSGKLKGMMEPLLEITNDFLFHIESQTTSGKSIKIKQKFHGLTLDVINSCAYGIKTNSSQDSDHELLKHAKKLLEDAVVTKNLPTSMFILLLNLFPGMIKYIDIFGNAYEELIKIANSIIANRETENIKKKDFINVLVEMRKNNNECPNELLNNEIITAQAVIFFVAGYVTTSHSLCCLIYVLATNPEIQDQLYQEILSSEDQGFDEHSYTSAVIKEALRLYPPATMHTRVCTHDTEVEGIFIKNGTIIEMPIYASHYYPEFFPNPEEFKPERFFKENNSEIIPDTFRPFGDGNRICIAYRFAMMELQIVIEKLVKKFEIIPTHETKIVHSKGSMFILDFDDIGVQFKARE</sequence>
<dbReference type="InterPro" id="IPR001128">
    <property type="entry name" value="Cyt_P450"/>
</dbReference>
<dbReference type="OMA" id="AYNIYRV"/>
<evidence type="ECO:0000256" key="3">
    <source>
        <dbReference type="ARBA" id="ARBA00004406"/>
    </source>
</evidence>
<dbReference type="CDD" id="cd11055">
    <property type="entry name" value="CYP3A-like"/>
    <property type="match status" value="1"/>
</dbReference>
<keyword evidence="7" id="KW-0256">Endoplasmic reticulum</keyword>
<organism evidence="15">
    <name type="scientific">Lepeophtheirus salmonis</name>
    <name type="common">Salmon louse</name>
    <name type="synonym">Caligus salmonis</name>
    <dbReference type="NCBI Taxonomy" id="72036"/>
    <lineage>
        <taxon>Eukaryota</taxon>
        <taxon>Metazoa</taxon>
        <taxon>Ecdysozoa</taxon>
        <taxon>Arthropoda</taxon>
        <taxon>Crustacea</taxon>
        <taxon>Multicrustacea</taxon>
        <taxon>Hexanauplia</taxon>
        <taxon>Copepoda</taxon>
        <taxon>Siphonostomatoida</taxon>
        <taxon>Caligidae</taxon>
        <taxon>Lepeophtheirus</taxon>
    </lineage>
</organism>
<keyword evidence="12" id="KW-0472">Membrane</keyword>
<dbReference type="Pfam" id="PF00067">
    <property type="entry name" value="p450"/>
    <property type="match status" value="1"/>
</dbReference>
<keyword evidence="9 14" id="KW-0560">Oxidoreductase</keyword>
<dbReference type="GO" id="GO:0004497">
    <property type="term" value="F:monooxygenase activity"/>
    <property type="evidence" value="ECO:0007669"/>
    <property type="project" value="UniProtKB-KW"/>
</dbReference>
<keyword evidence="8" id="KW-0492">Microsome</keyword>
<dbReference type="InterPro" id="IPR036396">
    <property type="entry name" value="Cyt_P450_sf"/>
</dbReference>
<keyword evidence="5 13" id="KW-0349">Heme</keyword>
<dbReference type="PROSITE" id="PS00086">
    <property type="entry name" value="CYTOCHROME_P450"/>
    <property type="match status" value="1"/>
</dbReference>
<evidence type="ECO:0000256" key="7">
    <source>
        <dbReference type="ARBA" id="ARBA00022824"/>
    </source>
</evidence>
<dbReference type="EMBL" id="HACA01014781">
    <property type="protein sequence ID" value="CDW32142.1"/>
    <property type="molecule type" value="Transcribed_RNA"/>
</dbReference>
<dbReference type="InterPro" id="IPR002401">
    <property type="entry name" value="Cyt_P450_E_grp-I"/>
</dbReference>
<comment type="subcellular location">
    <subcellularLocation>
        <location evidence="3">Endoplasmic reticulum membrane</location>
        <topology evidence="3">Peripheral membrane protein</topology>
    </subcellularLocation>
    <subcellularLocation>
        <location evidence="2">Microsome membrane</location>
        <topology evidence="2">Peripheral membrane protein</topology>
    </subcellularLocation>
</comment>
<keyword evidence="10 13" id="KW-0408">Iron</keyword>
<name>A0A0K2U2G7_LEPSM</name>
<evidence type="ECO:0000256" key="10">
    <source>
        <dbReference type="ARBA" id="ARBA00023004"/>
    </source>
</evidence>
<protein>
    <submittedName>
        <fullName evidence="15">Cytochrome P450 3A12like [Sorex araneus]</fullName>
    </submittedName>
</protein>
<evidence type="ECO:0000256" key="8">
    <source>
        <dbReference type="ARBA" id="ARBA00022848"/>
    </source>
</evidence>
<feature type="binding site" description="axial binding residue" evidence="13">
    <location>
        <position position="428"/>
    </location>
    <ligand>
        <name>heme</name>
        <dbReference type="ChEBI" id="CHEBI:30413"/>
    </ligand>
    <ligandPart>
        <name>Fe</name>
        <dbReference type="ChEBI" id="CHEBI:18248"/>
    </ligandPart>
</feature>
<keyword evidence="6 13" id="KW-0479">Metal-binding</keyword>
<reference evidence="15" key="1">
    <citation type="submission" date="2014-05" db="EMBL/GenBank/DDBJ databases">
        <authorList>
            <person name="Chronopoulou M."/>
        </authorList>
    </citation>
    <scope>NUCLEOTIDE SEQUENCE</scope>
    <source>
        <tissue evidence="15">Whole organism</tissue>
    </source>
</reference>
<evidence type="ECO:0000256" key="6">
    <source>
        <dbReference type="ARBA" id="ARBA00022723"/>
    </source>
</evidence>
<dbReference type="GO" id="GO:0005506">
    <property type="term" value="F:iron ion binding"/>
    <property type="evidence" value="ECO:0007669"/>
    <property type="project" value="InterPro"/>
</dbReference>
<dbReference type="GO" id="GO:0005789">
    <property type="term" value="C:endoplasmic reticulum membrane"/>
    <property type="evidence" value="ECO:0007669"/>
    <property type="project" value="UniProtKB-SubCell"/>
</dbReference>
<evidence type="ECO:0000256" key="5">
    <source>
        <dbReference type="ARBA" id="ARBA00022617"/>
    </source>
</evidence>
<comment type="similarity">
    <text evidence="4 14">Belongs to the cytochrome P450 family.</text>
</comment>
<comment type="cofactor">
    <cofactor evidence="1 13">
        <name>heme</name>
        <dbReference type="ChEBI" id="CHEBI:30413"/>
    </cofactor>
</comment>
<dbReference type="PRINTS" id="PR00385">
    <property type="entry name" value="P450"/>
</dbReference>